<keyword evidence="2" id="KW-0472">Membrane</keyword>
<reference evidence="3 4" key="1">
    <citation type="submission" date="2016-06" db="EMBL/GenBank/DDBJ databases">
        <authorList>
            <person name="Kjaerup R.B."/>
            <person name="Dalgaard T.S."/>
            <person name="Juul-Madsen H.R."/>
        </authorList>
    </citation>
    <scope>NUCLEOTIDE SEQUENCE [LARGE SCALE GENOMIC DNA]</scope>
    <source>
        <strain evidence="3 4">DSM 43818</strain>
    </source>
</reference>
<keyword evidence="2" id="KW-1133">Transmembrane helix</keyword>
<dbReference type="AlphaFoldDB" id="A0A1C6R7P1"/>
<dbReference type="InterPro" id="IPR006311">
    <property type="entry name" value="TAT_signal"/>
</dbReference>
<feature type="transmembrane region" description="Helical" evidence="2">
    <location>
        <begin position="24"/>
        <end position="42"/>
    </location>
</feature>
<name>A0A1C6R7P1_9ACTN</name>
<keyword evidence="4" id="KW-1185">Reference proteome</keyword>
<keyword evidence="2" id="KW-0812">Transmembrane</keyword>
<organism evidence="3 4">
    <name type="scientific">Micromonospora nigra</name>
    <dbReference type="NCBI Taxonomy" id="145857"/>
    <lineage>
        <taxon>Bacteria</taxon>
        <taxon>Bacillati</taxon>
        <taxon>Actinomycetota</taxon>
        <taxon>Actinomycetes</taxon>
        <taxon>Micromonosporales</taxon>
        <taxon>Micromonosporaceae</taxon>
        <taxon>Micromonospora</taxon>
    </lineage>
</organism>
<dbReference type="RefSeq" id="WP_245712577.1">
    <property type="nucleotide sequence ID" value="NZ_FMHT01000002.1"/>
</dbReference>
<evidence type="ECO:0000313" key="4">
    <source>
        <dbReference type="Proteomes" id="UP000199699"/>
    </source>
</evidence>
<evidence type="ECO:0000256" key="2">
    <source>
        <dbReference type="SAM" id="Phobius"/>
    </source>
</evidence>
<feature type="compositionally biased region" description="Low complexity" evidence="1">
    <location>
        <begin position="49"/>
        <end position="60"/>
    </location>
</feature>
<dbReference type="EMBL" id="FMHT01000002">
    <property type="protein sequence ID" value="SCL12976.1"/>
    <property type="molecule type" value="Genomic_DNA"/>
</dbReference>
<evidence type="ECO:0000256" key="1">
    <source>
        <dbReference type="SAM" id="MobiDB-lite"/>
    </source>
</evidence>
<gene>
    <name evidence="3" type="ORF">GA0070616_0086</name>
</gene>
<proteinExistence type="predicted"/>
<dbReference type="PROSITE" id="PS51318">
    <property type="entry name" value="TAT"/>
    <property type="match status" value="1"/>
</dbReference>
<accession>A0A1C6R7P1</accession>
<evidence type="ECO:0000313" key="3">
    <source>
        <dbReference type="EMBL" id="SCL12976.1"/>
    </source>
</evidence>
<sequence>MSNKDQAAGTAGEWGRAGWSRRSLLLVAVVAALAVAGAIVALTRGGDESPAPATSATPPAGELGLRSDVPACSGGAEPAQAVVATLTTAATPEGAAETAAAVVRWTESTVFAQPGAVDMVRRVGNDFGSPELIALQQGQAPYLSRMTVSHPQPSRGAFRVMGDGTSATVTVLLPVRWSTGAAVHDDWRAVDVRLDRLADRWAVVSAASSELPDGVKPLQGAAVTDQDWSRYGSALSANGFRRYASGDC</sequence>
<feature type="region of interest" description="Disordered" evidence="1">
    <location>
        <begin position="45"/>
        <end position="66"/>
    </location>
</feature>
<protein>
    <submittedName>
        <fullName evidence="3">Uncharacterized protein</fullName>
    </submittedName>
</protein>
<dbReference type="Proteomes" id="UP000199699">
    <property type="component" value="Unassembled WGS sequence"/>
</dbReference>
<dbReference type="STRING" id="145857.GA0070616_0086"/>